<dbReference type="InterPro" id="IPR012373">
    <property type="entry name" value="Ferrdict_sens_TM"/>
</dbReference>
<dbReference type="Gene3D" id="3.55.50.30">
    <property type="match status" value="1"/>
</dbReference>
<organism evidence="4 5">
    <name type="scientific">Chitinophaga pinensis (strain ATCC 43595 / DSM 2588 / LMG 13176 / NBRC 15968 / NCIMB 11800 / UQM 2034)</name>
    <dbReference type="NCBI Taxonomy" id="485918"/>
    <lineage>
        <taxon>Bacteria</taxon>
        <taxon>Pseudomonadati</taxon>
        <taxon>Bacteroidota</taxon>
        <taxon>Chitinophagia</taxon>
        <taxon>Chitinophagales</taxon>
        <taxon>Chitinophagaceae</taxon>
        <taxon>Chitinophaga</taxon>
    </lineage>
</organism>
<dbReference type="PANTHER" id="PTHR30273:SF2">
    <property type="entry name" value="PROTEIN FECR"/>
    <property type="match status" value="1"/>
</dbReference>
<keyword evidence="1" id="KW-1133">Transmembrane helix</keyword>
<dbReference type="AlphaFoldDB" id="A0A979GAY3"/>
<dbReference type="Pfam" id="PF04773">
    <property type="entry name" value="FecR"/>
    <property type="match status" value="1"/>
</dbReference>
<protein>
    <submittedName>
        <fullName evidence="4">Anti-FecI sigma factor, FecR</fullName>
    </submittedName>
</protein>
<feature type="domain" description="Protein FecR C-terminal" evidence="3">
    <location>
        <begin position="268"/>
        <end position="328"/>
    </location>
</feature>
<reference evidence="5" key="1">
    <citation type="submission" date="2009-08" db="EMBL/GenBank/DDBJ databases">
        <title>The complete genome of Chitinophaga pinensis DSM 2588.</title>
        <authorList>
            <consortium name="US DOE Joint Genome Institute (JGI-PGF)"/>
            <person name="Lucas S."/>
            <person name="Copeland A."/>
            <person name="Lapidus A."/>
            <person name="Glavina del Rio T."/>
            <person name="Dalin E."/>
            <person name="Tice H."/>
            <person name="Bruce D."/>
            <person name="Goodwin L."/>
            <person name="Pitluck S."/>
            <person name="Kyrpides N."/>
            <person name="Mavromatis K."/>
            <person name="Ivanova N."/>
            <person name="Mikhailova N."/>
            <person name="Sims D."/>
            <person name="Meinche L."/>
            <person name="Brettin T."/>
            <person name="Detter J.C."/>
            <person name="Han C."/>
            <person name="Larimer F."/>
            <person name="Land M."/>
            <person name="Hauser L."/>
            <person name="Markowitz V."/>
            <person name="Cheng J.-F."/>
            <person name="Hugenholtz P."/>
            <person name="Woyke T."/>
            <person name="Wu D."/>
            <person name="Spring S."/>
            <person name="Klenk H.-P."/>
            <person name="Eisen J.A."/>
        </authorList>
    </citation>
    <scope>NUCLEOTIDE SEQUENCE [LARGE SCALE GENOMIC DNA]</scope>
    <source>
        <strain evidence="5">ATCC 43595 / DSM 2588 / LMG 13176 / NBRC 15968 / NCIMB 11800 / UQM 2034</strain>
    </source>
</reference>
<dbReference type="InterPro" id="IPR006860">
    <property type="entry name" value="FecR"/>
</dbReference>
<dbReference type="KEGG" id="cpi:Cpin_6661"/>
<sequence length="339" mass="38060">MALSPDLYARFIKGVCTEEEHRTVMAYLREHPEEMEDLLMESDWDHFRPDGKLHPAVLQRVFANIQQDVDKYARNRMIWKRIAAAAVLTGIIVLTGALFIQQDKREASLAMESSPAVTWKEYTNNGKQPKQLLMDDSSHVELGAGSTLRCKTGFEKDKRELWLKGKAKFDVAKDKDRPFTVYAGNTVVTALGTVFGVNEKGTKVTVKLYSGKVVVHPQTGIASFNKVFLQPGESLVYDISSKREPLVNKPAVLGREPVTGQEVASNSLVFHQQPLPQILQQLEQHFNIKITCDAKRLQHIRVTAEFTTSDTPAEILENIALLNDLTLERTAEGGFLLKK</sequence>
<reference evidence="4 5" key="2">
    <citation type="journal article" date="2010" name="Stand. Genomic Sci.">
        <title>Complete genome sequence of Chitinophaga pinensis type strain (UQM 2034).</title>
        <authorList>
            <person name="Glavina Del Rio T."/>
            <person name="Abt B."/>
            <person name="Spring S."/>
            <person name="Lapidus A."/>
            <person name="Nolan M."/>
            <person name="Tice H."/>
            <person name="Copeland A."/>
            <person name="Cheng J.F."/>
            <person name="Chen F."/>
            <person name="Bruce D."/>
            <person name="Goodwin L."/>
            <person name="Pitluck S."/>
            <person name="Ivanova N."/>
            <person name="Mavromatis K."/>
            <person name="Mikhailova N."/>
            <person name="Pati A."/>
            <person name="Chen A."/>
            <person name="Palaniappan K."/>
            <person name="Land M."/>
            <person name="Hauser L."/>
            <person name="Chang Y.J."/>
            <person name="Jeffries C.D."/>
            <person name="Chain P."/>
            <person name="Saunders E."/>
            <person name="Detter J.C."/>
            <person name="Brettin T."/>
            <person name="Rohde M."/>
            <person name="Goker M."/>
            <person name="Bristow J."/>
            <person name="Eisen J.A."/>
            <person name="Markowitz V."/>
            <person name="Hugenholtz P."/>
            <person name="Kyrpides N.C."/>
            <person name="Klenk H.P."/>
            <person name="Lucas S."/>
        </authorList>
    </citation>
    <scope>NUCLEOTIDE SEQUENCE [LARGE SCALE GENOMIC DNA]</scope>
    <source>
        <strain evidence="5">ATCC 43595 / DSM 2588 / LMG 13176 / NBRC 15968 / NCIMB 11800 / UQM 2034</strain>
    </source>
</reference>
<gene>
    <name evidence="4" type="ordered locus">Cpin_6661</name>
</gene>
<evidence type="ECO:0000256" key="1">
    <source>
        <dbReference type="SAM" id="Phobius"/>
    </source>
</evidence>
<dbReference type="InterPro" id="IPR032508">
    <property type="entry name" value="FecR_C"/>
</dbReference>
<evidence type="ECO:0000313" key="5">
    <source>
        <dbReference type="Proteomes" id="UP000002215"/>
    </source>
</evidence>
<evidence type="ECO:0000259" key="3">
    <source>
        <dbReference type="Pfam" id="PF16344"/>
    </source>
</evidence>
<dbReference type="RefSeq" id="WP_012794228.1">
    <property type="nucleotide sequence ID" value="NC_013132.1"/>
</dbReference>
<dbReference type="Proteomes" id="UP000002215">
    <property type="component" value="Chromosome"/>
</dbReference>
<dbReference type="PANTHER" id="PTHR30273">
    <property type="entry name" value="PERIPLASMIC SIGNAL SENSOR AND SIGMA FACTOR ACTIVATOR FECR-RELATED"/>
    <property type="match status" value="1"/>
</dbReference>
<dbReference type="GO" id="GO:0016989">
    <property type="term" value="F:sigma factor antagonist activity"/>
    <property type="evidence" value="ECO:0007669"/>
    <property type="project" value="TreeGrafter"/>
</dbReference>
<feature type="domain" description="FecR protein" evidence="2">
    <location>
        <begin position="129"/>
        <end position="213"/>
    </location>
</feature>
<evidence type="ECO:0000259" key="2">
    <source>
        <dbReference type="Pfam" id="PF04773"/>
    </source>
</evidence>
<dbReference type="Pfam" id="PF16344">
    <property type="entry name" value="FecR_C"/>
    <property type="match status" value="1"/>
</dbReference>
<evidence type="ECO:0000313" key="4">
    <source>
        <dbReference type="EMBL" id="ACU64065.1"/>
    </source>
</evidence>
<dbReference type="PIRSF" id="PIRSF018266">
    <property type="entry name" value="FecR"/>
    <property type="match status" value="1"/>
</dbReference>
<keyword evidence="1" id="KW-0812">Transmembrane</keyword>
<keyword evidence="1" id="KW-0472">Membrane</keyword>
<dbReference type="Gene3D" id="2.60.120.1440">
    <property type="match status" value="1"/>
</dbReference>
<name>A0A979GAY3_CHIPD</name>
<dbReference type="OrthoDB" id="934696at2"/>
<accession>A0A979GAY3</accession>
<proteinExistence type="predicted"/>
<feature type="transmembrane region" description="Helical" evidence="1">
    <location>
        <begin position="82"/>
        <end position="100"/>
    </location>
</feature>
<dbReference type="EMBL" id="CP001699">
    <property type="protein sequence ID" value="ACU64065.1"/>
    <property type="molecule type" value="Genomic_DNA"/>
</dbReference>